<dbReference type="Proteomes" id="UP000694381">
    <property type="component" value="Unassembled WGS sequence"/>
</dbReference>
<name>A0A8C6RZ34_NANGA</name>
<evidence type="ECO:0000313" key="3">
    <source>
        <dbReference type="Proteomes" id="UP000694381"/>
    </source>
</evidence>
<proteinExistence type="predicted"/>
<organism evidence="2 3">
    <name type="scientific">Nannospalax galili</name>
    <name type="common">Northern Israeli blind subterranean mole rat</name>
    <name type="synonym">Spalax galili</name>
    <dbReference type="NCBI Taxonomy" id="1026970"/>
    <lineage>
        <taxon>Eukaryota</taxon>
        <taxon>Metazoa</taxon>
        <taxon>Chordata</taxon>
        <taxon>Craniata</taxon>
        <taxon>Vertebrata</taxon>
        <taxon>Euteleostomi</taxon>
        <taxon>Mammalia</taxon>
        <taxon>Eutheria</taxon>
        <taxon>Euarchontoglires</taxon>
        <taxon>Glires</taxon>
        <taxon>Rodentia</taxon>
        <taxon>Myomorpha</taxon>
        <taxon>Muroidea</taxon>
        <taxon>Spalacidae</taxon>
        <taxon>Spalacinae</taxon>
        <taxon>Nannospalax</taxon>
    </lineage>
</organism>
<keyword evidence="3" id="KW-1185">Reference proteome</keyword>
<dbReference type="Pfam" id="PF15314">
    <property type="entry name" value="PRAP"/>
    <property type="match status" value="1"/>
</dbReference>
<dbReference type="GO" id="GO:0005783">
    <property type="term" value="C:endoplasmic reticulum"/>
    <property type="evidence" value="ECO:0007669"/>
    <property type="project" value="Ensembl"/>
</dbReference>
<dbReference type="GO" id="GO:0043066">
    <property type="term" value="P:negative regulation of apoptotic process"/>
    <property type="evidence" value="ECO:0007669"/>
    <property type="project" value="Ensembl"/>
</dbReference>
<sequence>CFFSLLVLCLIRPLASIFHTCDSLFPVPVKTKGKYGVPERETEKRLSGVILPVPKQKLAAAEEKLPGQSGIKAWMETEDILSHFRSPYQGPELDLDSLYHPMSEEIQDKEEPKFGAILYHQALQGPEEDLDHISHPM</sequence>
<dbReference type="GO" id="GO:2001140">
    <property type="term" value="P:positive regulation of phospholipid transport"/>
    <property type="evidence" value="ECO:0007669"/>
    <property type="project" value="Ensembl"/>
</dbReference>
<dbReference type="PANTHER" id="PTHR37861:SF1">
    <property type="entry name" value="PROLINE-RICH ACIDIC PROTEIN 1"/>
    <property type="match status" value="1"/>
</dbReference>
<dbReference type="AlphaFoldDB" id="A0A8C6RZ34"/>
<dbReference type="Ensembl" id="ENSNGAT00000030795.1">
    <property type="protein sequence ID" value="ENSNGAP00000025078.1"/>
    <property type="gene ID" value="ENSNGAG00000023144.1"/>
</dbReference>
<evidence type="ECO:0000256" key="1">
    <source>
        <dbReference type="SAM" id="SignalP"/>
    </source>
</evidence>
<dbReference type="OMA" id="WVETEDI"/>
<dbReference type="GO" id="GO:0071481">
    <property type="term" value="P:cellular response to X-ray"/>
    <property type="evidence" value="ECO:0007669"/>
    <property type="project" value="Ensembl"/>
</dbReference>
<dbReference type="PANTHER" id="PTHR37861">
    <property type="entry name" value="PROLINE-RICH ACIDIC PROTEIN 1"/>
    <property type="match status" value="1"/>
</dbReference>
<reference evidence="2" key="2">
    <citation type="submission" date="2025-09" db="UniProtKB">
        <authorList>
            <consortium name="Ensembl"/>
        </authorList>
    </citation>
    <scope>IDENTIFICATION</scope>
</reference>
<keyword evidence="1" id="KW-0732">Signal</keyword>
<dbReference type="GO" id="GO:1905885">
    <property type="term" value="P:positive regulation of triglyceride transport"/>
    <property type="evidence" value="ECO:0007669"/>
    <property type="project" value="Ensembl"/>
</dbReference>
<feature type="chain" id="PRO_5034321639" evidence="1">
    <location>
        <begin position="17"/>
        <end position="137"/>
    </location>
</feature>
<reference evidence="2" key="1">
    <citation type="submission" date="2025-08" db="UniProtKB">
        <authorList>
            <consortium name="Ensembl"/>
        </authorList>
    </citation>
    <scope>IDENTIFICATION</scope>
</reference>
<dbReference type="InterPro" id="IPR027922">
    <property type="entry name" value="PRAP"/>
</dbReference>
<accession>A0A8C6RZ34</accession>
<dbReference type="GO" id="GO:0005576">
    <property type="term" value="C:extracellular region"/>
    <property type="evidence" value="ECO:0007669"/>
    <property type="project" value="Ensembl"/>
</dbReference>
<evidence type="ECO:0000313" key="2">
    <source>
        <dbReference type="Ensembl" id="ENSNGAP00000025078.1"/>
    </source>
</evidence>
<dbReference type="GeneTree" id="ENSGT00390000012626"/>
<dbReference type="GO" id="GO:1904731">
    <property type="term" value="P:positive regulation of intestinal lipid absorption"/>
    <property type="evidence" value="ECO:0007669"/>
    <property type="project" value="Ensembl"/>
</dbReference>
<dbReference type="GO" id="GO:0017129">
    <property type="term" value="F:triglyceride binding"/>
    <property type="evidence" value="ECO:0007669"/>
    <property type="project" value="Ensembl"/>
</dbReference>
<feature type="signal peptide" evidence="1">
    <location>
        <begin position="1"/>
        <end position="16"/>
    </location>
</feature>
<protein>
    <submittedName>
        <fullName evidence="2">Proline-rich acidic protein 1</fullName>
    </submittedName>
</protein>